<evidence type="ECO:0000313" key="2">
    <source>
        <dbReference type="Proteomes" id="UP000039865"/>
    </source>
</evidence>
<organism evidence="1 2">
    <name type="scientific">Stylonychia lemnae</name>
    <name type="common">Ciliate</name>
    <dbReference type="NCBI Taxonomy" id="5949"/>
    <lineage>
        <taxon>Eukaryota</taxon>
        <taxon>Sar</taxon>
        <taxon>Alveolata</taxon>
        <taxon>Ciliophora</taxon>
        <taxon>Intramacronucleata</taxon>
        <taxon>Spirotrichea</taxon>
        <taxon>Stichotrichia</taxon>
        <taxon>Sporadotrichida</taxon>
        <taxon>Oxytrichidae</taxon>
        <taxon>Stylonychinae</taxon>
        <taxon>Stylonychia</taxon>
    </lineage>
</organism>
<dbReference type="Proteomes" id="UP000039865">
    <property type="component" value="Unassembled WGS sequence"/>
</dbReference>
<reference evidence="1 2" key="1">
    <citation type="submission" date="2014-06" db="EMBL/GenBank/DDBJ databases">
        <authorList>
            <person name="Swart Estienne"/>
        </authorList>
    </citation>
    <scope>NUCLEOTIDE SEQUENCE [LARGE SCALE GENOMIC DNA]</scope>
    <source>
        <strain evidence="1 2">130c</strain>
    </source>
</reference>
<dbReference type="AlphaFoldDB" id="A0A078BBM4"/>
<keyword evidence="2" id="KW-1185">Reference proteome</keyword>
<gene>
    <name evidence="1" type="primary">Contig3593.g3834</name>
    <name evidence="1" type="ORF">STYLEM_20116</name>
</gene>
<sequence length="109" mass="12316">MYKFKSLDAKDFQISKCPAGRFLGENVQTDDFNVEQNYFCLVPFQTALQGSFSTKEAKYIQIYVGGCNQAILNKTKPNLKCANQTDIKKALDSIEFNLIASNQFVDVNE</sequence>
<dbReference type="EMBL" id="CCKQ01018962">
    <property type="protein sequence ID" value="CDW90968.1"/>
    <property type="molecule type" value="Genomic_DNA"/>
</dbReference>
<evidence type="ECO:0000313" key="1">
    <source>
        <dbReference type="EMBL" id="CDW90968.1"/>
    </source>
</evidence>
<dbReference type="InParanoid" id="A0A078BBM4"/>
<name>A0A078BBM4_STYLE</name>
<accession>A0A078BBM4</accession>
<protein>
    <submittedName>
        <fullName evidence="1">Uncharacterized protein</fullName>
    </submittedName>
</protein>
<proteinExistence type="predicted"/>